<comment type="caution">
    <text evidence="6">The sequence shown here is derived from an EMBL/GenBank/DDBJ whole genome shotgun (WGS) entry which is preliminary data.</text>
</comment>
<sequence>MIKGKNKCDLNTCFLCRFCLKDWKPAIDVNKKNLKLNKGQQVFKEGDPVKGIYFVYSGTVKIHKKWDDEKELIVRFAKQGDVLGHLGLGGSGYYPVSATAIEEAIVCFIEMDFLESTMNVNNAFVIQLMLFFASELQESERRMRNLAHMSVKGRVAQALLSLQEQFGVNKEGFINIELSRQDLAAFIGASYESLFRAINELLAENIIMISGKTIAINNGSAFDLFRIQH</sequence>
<dbReference type="SMART" id="SM00100">
    <property type="entry name" value="cNMP"/>
    <property type="match status" value="1"/>
</dbReference>
<proteinExistence type="predicted"/>
<dbReference type="GO" id="GO:0005829">
    <property type="term" value="C:cytosol"/>
    <property type="evidence" value="ECO:0007669"/>
    <property type="project" value="TreeGrafter"/>
</dbReference>
<dbReference type="CDD" id="cd00038">
    <property type="entry name" value="CAP_ED"/>
    <property type="match status" value="1"/>
</dbReference>
<evidence type="ECO:0000259" key="4">
    <source>
        <dbReference type="PROSITE" id="PS50042"/>
    </source>
</evidence>
<keyword evidence="1" id="KW-0805">Transcription regulation</keyword>
<evidence type="ECO:0000313" key="7">
    <source>
        <dbReference type="Proteomes" id="UP000028007"/>
    </source>
</evidence>
<evidence type="ECO:0000313" key="6">
    <source>
        <dbReference type="EMBL" id="KEQ29038.1"/>
    </source>
</evidence>
<keyword evidence="7" id="KW-1185">Reference proteome</keyword>
<keyword evidence="3" id="KW-0804">Transcription</keyword>
<feature type="domain" description="HTH crp-type" evidence="5">
    <location>
        <begin position="149"/>
        <end position="220"/>
    </location>
</feature>
<dbReference type="Pfam" id="PF13545">
    <property type="entry name" value="HTH_Crp_2"/>
    <property type="match status" value="1"/>
</dbReference>
<dbReference type="EMBL" id="JNFF01000088">
    <property type="protein sequence ID" value="KEQ29038.1"/>
    <property type="molecule type" value="Genomic_DNA"/>
</dbReference>
<feature type="domain" description="Cyclic nucleotide-binding" evidence="4">
    <location>
        <begin position="36"/>
        <end position="112"/>
    </location>
</feature>
<name>A0A081PEB5_9SPHI</name>
<dbReference type="InterPro" id="IPR036390">
    <property type="entry name" value="WH_DNA-bd_sf"/>
</dbReference>
<dbReference type="PANTHER" id="PTHR24567">
    <property type="entry name" value="CRP FAMILY TRANSCRIPTIONAL REGULATORY PROTEIN"/>
    <property type="match status" value="1"/>
</dbReference>
<evidence type="ECO:0000256" key="3">
    <source>
        <dbReference type="ARBA" id="ARBA00023163"/>
    </source>
</evidence>
<dbReference type="eggNOG" id="COG0664">
    <property type="taxonomic scope" value="Bacteria"/>
</dbReference>
<dbReference type="GO" id="GO:0003700">
    <property type="term" value="F:DNA-binding transcription factor activity"/>
    <property type="evidence" value="ECO:0007669"/>
    <property type="project" value="TreeGrafter"/>
</dbReference>
<dbReference type="InterPro" id="IPR036388">
    <property type="entry name" value="WH-like_DNA-bd_sf"/>
</dbReference>
<dbReference type="AlphaFoldDB" id="A0A081PEB5"/>
<dbReference type="Gene3D" id="2.60.120.10">
    <property type="entry name" value="Jelly Rolls"/>
    <property type="match status" value="1"/>
</dbReference>
<dbReference type="Pfam" id="PF00027">
    <property type="entry name" value="cNMP_binding"/>
    <property type="match status" value="1"/>
</dbReference>
<dbReference type="PANTHER" id="PTHR24567:SF26">
    <property type="entry name" value="REGULATORY PROTEIN YEIL"/>
    <property type="match status" value="1"/>
</dbReference>
<gene>
    <name evidence="6" type="ORF">N180_14095</name>
</gene>
<dbReference type="PROSITE" id="PS50042">
    <property type="entry name" value="CNMP_BINDING_3"/>
    <property type="match status" value="1"/>
</dbReference>
<dbReference type="SUPFAM" id="SSF51206">
    <property type="entry name" value="cAMP-binding domain-like"/>
    <property type="match status" value="1"/>
</dbReference>
<evidence type="ECO:0000256" key="1">
    <source>
        <dbReference type="ARBA" id="ARBA00023015"/>
    </source>
</evidence>
<reference evidence="6 7" key="1">
    <citation type="journal article" date="1992" name="Int. J. Syst. Bacteriol.">
        <title>Sphingobacterium antarcticus sp. nov. a Psychrotrophic Bacterium from the Soils of Schirmacher Oasis, Antarctica.</title>
        <authorList>
            <person name="Shivaji S."/>
            <person name="Ray M.K."/>
            <person name="Rao N.S."/>
            <person name="Saiserr L."/>
            <person name="Jagannadham M.V."/>
            <person name="Kumar G.S."/>
            <person name="Reddy G."/>
            <person name="Bhargava P.M."/>
        </authorList>
    </citation>
    <scope>NUCLEOTIDE SEQUENCE [LARGE SCALE GENOMIC DNA]</scope>
    <source>
        <strain evidence="6 7">4BY</strain>
    </source>
</reference>
<evidence type="ECO:0000259" key="5">
    <source>
        <dbReference type="PROSITE" id="PS51063"/>
    </source>
</evidence>
<dbReference type="SMART" id="SM00419">
    <property type="entry name" value="HTH_CRP"/>
    <property type="match status" value="1"/>
</dbReference>
<dbReference type="InterPro" id="IPR050397">
    <property type="entry name" value="Env_Response_Regulators"/>
</dbReference>
<dbReference type="InterPro" id="IPR018490">
    <property type="entry name" value="cNMP-bd_dom_sf"/>
</dbReference>
<dbReference type="GO" id="GO:0003677">
    <property type="term" value="F:DNA binding"/>
    <property type="evidence" value="ECO:0007669"/>
    <property type="project" value="UniProtKB-KW"/>
</dbReference>
<keyword evidence="2" id="KW-0238">DNA-binding</keyword>
<dbReference type="Proteomes" id="UP000028007">
    <property type="component" value="Unassembled WGS sequence"/>
</dbReference>
<dbReference type="InterPro" id="IPR000595">
    <property type="entry name" value="cNMP-bd_dom"/>
</dbReference>
<protein>
    <submittedName>
        <fullName evidence="6">Transcriptional regulator</fullName>
    </submittedName>
</protein>
<dbReference type="InterPro" id="IPR012318">
    <property type="entry name" value="HTH_CRP"/>
</dbReference>
<dbReference type="RefSeq" id="WP_037442935.1">
    <property type="nucleotide sequence ID" value="NZ_JNFF01000088.1"/>
</dbReference>
<dbReference type="OrthoDB" id="9127033at2"/>
<evidence type="ECO:0000256" key="2">
    <source>
        <dbReference type="ARBA" id="ARBA00023125"/>
    </source>
</evidence>
<accession>A0A081PEB5</accession>
<dbReference type="PROSITE" id="PS51063">
    <property type="entry name" value="HTH_CRP_2"/>
    <property type="match status" value="1"/>
</dbReference>
<dbReference type="SUPFAM" id="SSF46785">
    <property type="entry name" value="Winged helix' DNA-binding domain"/>
    <property type="match status" value="1"/>
</dbReference>
<dbReference type="Gene3D" id="1.10.10.10">
    <property type="entry name" value="Winged helix-like DNA-binding domain superfamily/Winged helix DNA-binding domain"/>
    <property type="match status" value="1"/>
</dbReference>
<dbReference type="InterPro" id="IPR014710">
    <property type="entry name" value="RmlC-like_jellyroll"/>
</dbReference>
<organism evidence="6 7">
    <name type="scientific">Pedobacter antarcticus 4BY</name>
    <dbReference type="NCBI Taxonomy" id="1358423"/>
    <lineage>
        <taxon>Bacteria</taxon>
        <taxon>Pseudomonadati</taxon>
        <taxon>Bacteroidota</taxon>
        <taxon>Sphingobacteriia</taxon>
        <taxon>Sphingobacteriales</taxon>
        <taxon>Sphingobacteriaceae</taxon>
        <taxon>Pedobacter</taxon>
    </lineage>
</organism>